<dbReference type="SMART" id="SM00731">
    <property type="entry name" value="SprT"/>
    <property type="match status" value="1"/>
</dbReference>
<dbReference type="PROSITE" id="PS00678">
    <property type="entry name" value="WD_REPEATS_1"/>
    <property type="match status" value="1"/>
</dbReference>
<keyword evidence="4" id="KW-0677">Repeat</keyword>
<dbReference type="CDD" id="cd00200">
    <property type="entry name" value="WD40"/>
    <property type="match status" value="1"/>
</dbReference>
<comment type="subcellular location">
    <subcellularLocation>
        <location evidence="1">Nucleus</location>
    </subcellularLocation>
</comment>
<dbReference type="PANTHER" id="PTHR19865">
    <property type="entry name" value="U3 SMALL NUCLEOLAR RNA INTERACTING PROTEIN 2"/>
    <property type="match status" value="1"/>
</dbReference>
<evidence type="ECO:0000256" key="3">
    <source>
        <dbReference type="ARBA" id="ARBA00022723"/>
    </source>
</evidence>
<comment type="caution">
    <text evidence="14">The sequence shown here is derived from an EMBL/GenBank/DDBJ whole genome shotgun (WGS) entry which is preliminary data.</text>
</comment>
<evidence type="ECO:0000259" key="12">
    <source>
        <dbReference type="SMART" id="SM00731"/>
    </source>
</evidence>
<dbReference type="Gene3D" id="3.30.160.60">
    <property type="entry name" value="Classic Zinc Finger"/>
    <property type="match status" value="1"/>
</dbReference>
<evidence type="ECO:0000256" key="11">
    <source>
        <dbReference type="SAM" id="MobiDB-lite"/>
    </source>
</evidence>
<protein>
    <recommendedName>
        <fullName evidence="16">Protein with SprT-like domain at the N terminus</fullName>
    </recommendedName>
</protein>
<dbReference type="SMART" id="SM00734">
    <property type="entry name" value="ZnF_Rad18"/>
    <property type="match status" value="2"/>
</dbReference>
<feature type="domain" description="SprT-like" evidence="12">
    <location>
        <begin position="44"/>
        <end position="213"/>
    </location>
</feature>
<evidence type="ECO:0000256" key="9">
    <source>
        <dbReference type="ARBA" id="ARBA00023242"/>
    </source>
</evidence>
<dbReference type="InterPro" id="IPR006642">
    <property type="entry name" value="Rad18_UBZ4"/>
</dbReference>
<name>A0ABR1BFI6_POLSC</name>
<feature type="repeat" description="WD" evidence="10">
    <location>
        <begin position="666"/>
        <end position="707"/>
    </location>
</feature>
<evidence type="ECO:0000313" key="15">
    <source>
        <dbReference type="Proteomes" id="UP001359485"/>
    </source>
</evidence>
<dbReference type="SMART" id="SM00320">
    <property type="entry name" value="WD40"/>
    <property type="match status" value="7"/>
</dbReference>
<dbReference type="Gene3D" id="2.130.10.10">
    <property type="entry name" value="YVTN repeat-like/Quinoprotein amine dehydrogenase"/>
    <property type="match status" value="1"/>
</dbReference>
<evidence type="ECO:0000256" key="2">
    <source>
        <dbReference type="ARBA" id="ARBA00022574"/>
    </source>
</evidence>
<dbReference type="InterPro" id="IPR015943">
    <property type="entry name" value="WD40/YVTN_repeat-like_dom_sf"/>
</dbReference>
<dbReference type="InterPro" id="IPR036322">
    <property type="entry name" value="WD40_repeat_dom_sf"/>
</dbReference>
<evidence type="ECO:0000256" key="6">
    <source>
        <dbReference type="ARBA" id="ARBA00022771"/>
    </source>
</evidence>
<gene>
    <name evidence="14" type="ORF">RUM44_013933</name>
</gene>
<keyword evidence="3" id="KW-0479">Metal-binding</keyword>
<dbReference type="Proteomes" id="UP001359485">
    <property type="component" value="Unassembled WGS sequence"/>
</dbReference>
<feature type="repeat" description="WD" evidence="10">
    <location>
        <begin position="619"/>
        <end position="660"/>
    </location>
</feature>
<sequence length="938" mass="107736">MYFPEDEHIARQMQCELNSDQLYTIQKENLNPIDNNLELADPTPSIHDLFVRFNKKFFWGSLDMVQVLWSNRMTRCAGLCYFEGRHGLCKISLSAPLLSLRPRKDLVETLLHEMIHAYLFVTNNYSDRDDHGPEFHKHMYRINREAGTNISVYHTFYDEVEYYKRHIWRCNGTCRFKKPYFGFVKRTMNRPPGPADTWWKQHKLQCNGTFIKVSEPDKPKRQTAKIKKQKGTSKFKDIRDLFQSQTVGRCKEKSNVKTYADLILNLEDTDKKLKGNFEKGEIKNKGVTNVTQEETSKKDISIMKHTNAQMNDPKSLGESGDVNWPLVSNVGSKTIGNNMSPRDAVRSVWSKKFSQDSVEKEPLPKKKNYASNCMNKDEQVNQTRKSEGSGIENIKQEIKIEEFKQCPVCSKAVLTDQVNNHLESCIDFNIANDEINENDENEITCDSVPCPCCYKWFLESEMNSHIDECLTLISLKDELLYSKCKRNRQPLGSDGLNNINLKNKKSWNKKGKPEKAKKKRIANEEIDSDLEDDLSLQNDYKYSSESEVEETVQEKRLRLARTYLEEIEKEEQKRLETEDVDKDVITQRLKEDALEKAGRLRKNVADLYSCCGDYLVLKCKEHSRSITCLAVSNDNQFLFSASDDFNIVKWSVKYREKKFVIKRTDTHGHKRKILTLAVSCDSHFLASGGLEPIIKIWNADDLTYIHSFNGHKIDVTGLAFRKNTHQLFSCSSDKSVKIWNLDDMTYVETLYGHSNGITSIDALARDRAVTSGGRDSSLRIWKVPEESHLVLNGNKESIDCVKLLNENNCISGSDNGNVCLWSSLKKKPVFTLAAAHGLNPASNTPNWIVSIATYLHTDFFASGSFNGTINFYKCNEKFKSFEKCLEAQVDGNINCMLFTSDGRYLIVGVGQEHRIGRWHSKKNVKNAIFLIPLLKKNS</sequence>
<evidence type="ECO:0000256" key="7">
    <source>
        <dbReference type="ARBA" id="ARBA00022833"/>
    </source>
</evidence>
<organism evidence="14 15">
    <name type="scientific">Polyplax serrata</name>
    <name type="common">Common mouse louse</name>
    <dbReference type="NCBI Taxonomy" id="468196"/>
    <lineage>
        <taxon>Eukaryota</taxon>
        <taxon>Metazoa</taxon>
        <taxon>Ecdysozoa</taxon>
        <taxon>Arthropoda</taxon>
        <taxon>Hexapoda</taxon>
        <taxon>Insecta</taxon>
        <taxon>Pterygota</taxon>
        <taxon>Neoptera</taxon>
        <taxon>Paraneoptera</taxon>
        <taxon>Psocodea</taxon>
        <taxon>Troctomorpha</taxon>
        <taxon>Phthiraptera</taxon>
        <taxon>Anoplura</taxon>
        <taxon>Polyplacidae</taxon>
        <taxon>Polyplax</taxon>
    </lineage>
</organism>
<feature type="compositionally biased region" description="Basic residues" evidence="11">
    <location>
        <begin position="502"/>
        <end position="520"/>
    </location>
</feature>
<feature type="repeat" description="WD" evidence="10">
    <location>
        <begin position="708"/>
        <end position="749"/>
    </location>
</feature>
<evidence type="ECO:0000259" key="13">
    <source>
        <dbReference type="SMART" id="SM00734"/>
    </source>
</evidence>
<dbReference type="InterPro" id="IPR055220">
    <property type="entry name" value="SPRTN_ZBD"/>
</dbReference>
<evidence type="ECO:0008006" key="16">
    <source>
        <dbReference type="Google" id="ProtNLM"/>
    </source>
</evidence>
<keyword evidence="5" id="KW-0227">DNA damage</keyword>
<dbReference type="PROSITE" id="PS50082">
    <property type="entry name" value="WD_REPEATS_2"/>
    <property type="match status" value="4"/>
</dbReference>
<feature type="domain" description="UBZ4-type" evidence="13">
    <location>
        <begin position="447"/>
        <end position="470"/>
    </location>
</feature>
<dbReference type="Pfam" id="PF22934">
    <property type="entry name" value="SPRTN_ZBD"/>
    <property type="match status" value="1"/>
</dbReference>
<dbReference type="PROSITE" id="PS50294">
    <property type="entry name" value="WD_REPEATS_REGION"/>
    <property type="match status" value="3"/>
</dbReference>
<proteinExistence type="predicted"/>
<keyword evidence="9" id="KW-0539">Nucleus</keyword>
<keyword evidence="6" id="KW-0863">Zinc-finger</keyword>
<dbReference type="InterPro" id="IPR019775">
    <property type="entry name" value="WD40_repeat_CS"/>
</dbReference>
<evidence type="ECO:0000256" key="1">
    <source>
        <dbReference type="ARBA" id="ARBA00004123"/>
    </source>
</evidence>
<dbReference type="SUPFAM" id="SSF50978">
    <property type="entry name" value="WD40 repeat-like"/>
    <property type="match status" value="1"/>
</dbReference>
<dbReference type="InterPro" id="IPR006640">
    <property type="entry name" value="SprT-like_domain"/>
</dbReference>
<evidence type="ECO:0000256" key="10">
    <source>
        <dbReference type="PROSITE-ProRule" id="PRU00221"/>
    </source>
</evidence>
<keyword evidence="8" id="KW-0234">DNA repair</keyword>
<dbReference type="InterPro" id="IPR001680">
    <property type="entry name" value="WD40_rpt"/>
</dbReference>
<keyword evidence="15" id="KW-1185">Reference proteome</keyword>
<reference evidence="14 15" key="1">
    <citation type="submission" date="2023-09" db="EMBL/GenBank/DDBJ databases">
        <title>Genomes of two closely related lineages of the louse Polyplax serrata with different host specificities.</title>
        <authorList>
            <person name="Martinu J."/>
            <person name="Tarabai H."/>
            <person name="Stefka J."/>
            <person name="Hypsa V."/>
        </authorList>
    </citation>
    <scope>NUCLEOTIDE SEQUENCE [LARGE SCALE GENOMIC DNA]</scope>
    <source>
        <strain evidence="14">98ZLc_SE</strain>
    </source>
</reference>
<dbReference type="EMBL" id="JAWJWF010000001">
    <property type="protein sequence ID" value="KAK6642210.1"/>
    <property type="molecule type" value="Genomic_DNA"/>
</dbReference>
<evidence type="ECO:0000256" key="5">
    <source>
        <dbReference type="ARBA" id="ARBA00022763"/>
    </source>
</evidence>
<keyword evidence="2 10" id="KW-0853">WD repeat</keyword>
<dbReference type="PANTHER" id="PTHR19865:SF0">
    <property type="entry name" value="U3 SMALL NUCLEOLAR RNA-INTERACTING PROTEIN 2"/>
    <property type="match status" value="1"/>
</dbReference>
<dbReference type="Pfam" id="PF00400">
    <property type="entry name" value="WD40"/>
    <property type="match status" value="5"/>
</dbReference>
<dbReference type="Pfam" id="PF10263">
    <property type="entry name" value="SprT-like"/>
    <property type="match status" value="1"/>
</dbReference>
<dbReference type="InterPro" id="IPR039241">
    <property type="entry name" value="Rrp9-like"/>
</dbReference>
<feature type="domain" description="UBZ4-type" evidence="13">
    <location>
        <begin position="405"/>
        <end position="426"/>
    </location>
</feature>
<evidence type="ECO:0000256" key="8">
    <source>
        <dbReference type="ARBA" id="ARBA00023204"/>
    </source>
</evidence>
<accession>A0ABR1BFI6</accession>
<feature type="repeat" description="WD" evidence="10">
    <location>
        <begin position="750"/>
        <end position="791"/>
    </location>
</feature>
<evidence type="ECO:0000313" key="14">
    <source>
        <dbReference type="EMBL" id="KAK6642210.1"/>
    </source>
</evidence>
<evidence type="ECO:0000256" key="4">
    <source>
        <dbReference type="ARBA" id="ARBA00022737"/>
    </source>
</evidence>
<keyword evidence="7" id="KW-0862">Zinc</keyword>
<feature type="region of interest" description="Disordered" evidence="11">
    <location>
        <begin position="502"/>
        <end position="523"/>
    </location>
</feature>